<evidence type="ECO:0000259" key="7">
    <source>
        <dbReference type="Pfam" id="PF13193"/>
    </source>
</evidence>
<dbReference type="Gene3D" id="3.40.50.12780">
    <property type="entry name" value="N-terminal domain of ligase-like"/>
    <property type="match status" value="1"/>
</dbReference>
<dbReference type="InterPro" id="IPR005914">
    <property type="entry name" value="Acac_CoA_synth"/>
</dbReference>
<keyword evidence="5" id="KW-0175">Coiled coil</keyword>
<feature type="domain" description="AMP-binding enzyme C-terminal" evidence="7">
    <location>
        <begin position="537"/>
        <end position="608"/>
    </location>
</feature>
<dbReference type="GO" id="GO:0005524">
    <property type="term" value="F:ATP binding"/>
    <property type="evidence" value="ECO:0007669"/>
    <property type="project" value="UniProtKB-KW"/>
</dbReference>
<accession>A0A1I1SAR3</accession>
<feature type="domain" description="Acetyl-coenzyme A synthetase N-terminal" evidence="8">
    <location>
        <begin position="40"/>
        <end position="95"/>
    </location>
</feature>
<dbReference type="RefSeq" id="WP_090080183.1">
    <property type="nucleotide sequence ID" value="NZ_FOMR01000001.1"/>
</dbReference>
<dbReference type="NCBIfam" id="TIGR01217">
    <property type="entry name" value="ac_ac_CoA_syn"/>
    <property type="match status" value="1"/>
</dbReference>
<dbReference type="NCBIfam" id="NF002937">
    <property type="entry name" value="PRK03584.1"/>
    <property type="match status" value="1"/>
</dbReference>
<dbReference type="InterPro" id="IPR042099">
    <property type="entry name" value="ANL_N_sf"/>
</dbReference>
<dbReference type="Pfam" id="PF00501">
    <property type="entry name" value="AMP-binding"/>
    <property type="match status" value="1"/>
</dbReference>
<evidence type="ECO:0000256" key="3">
    <source>
        <dbReference type="ARBA" id="ARBA00022741"/>
    </source>
</evidence>
<dbReference type="OrthoDB" id="9778383at2"/>
<dbReference type="GO" id="GO:0006629">
    <property type="term" value="P:lipid metabolic process"/>
    <property type="evidence" value="ECO:0007669"/>
    <property type="project" value="InterPro"/>
</dbReference>
<dbReference type="PANTHER" id="PTHR42921">
    <property type="entry name" value="ACETOACETYL-COA SYNTHETASE"/>
    <property type="match status" value="1"/>
</dbReference>
<gene>
    <name evidence="9" type="ORF">SAMN05216238_101245</name>
</gene>
<proteinExistence type="inferred from homology"/>
<dbReference type="PANTHER" id="PTHR42921:SF1">
    <property type="entry name" value="ACETOACETYL-COA SYNTHETASE"/>
    <property type="match status" value="1"/>
</dbReference>
<dbReference type="InterPro" id="IPR032387">
    <property type="entry name" value="ACAS_N"/>
</dbReference>
<dbReference type="Pfam" id="PF13193">
    <property type="entry name" value="AMP-binding_C"/>
    <property type="match status" value="1"/>
</dbReference>
<keyword evidence="4" id="KW-0067">ATP-binding</keyword>
<sequence>MTTQLTQQRSRVLWEPERKDIERSHINKFAAFANQPLFPYERLHHWSVAHLDEFWSHVWDYAGIIGKKGERIYIPSDAMPDVQWFPEAELNFAENLLRGADERVVAYEADEAGFKRSIQLKELKQLVAQAQAGLKQLGVEKGDRVAGVTINNIQGLAALIATVSLGAVWTSCSPDFGAKGMIDRIGQARPKVLITVLSYQYKQKPFNITDKIKETSDAISSLTAVVTLNGKLESDKLDTHTWESLCDKQANVPEYTRVPFQHPLYILYTSGTTGLPKAIVHSVGGTLLQHVKEHQLHCDVHKNDVLFWYTNTAWMMYPWLVTGLASEAAILLYDGSPIRTDCITHLWQIADQIGVTHFGTSPKYLDTLMKNNVELQHEYPLKKLKSILSCGAPLSAEQYDWVYQTIKQDIVLASISGGTEIIGCFVMGTPVHPVRRGEITCKALGMAVDVLDERGASVYAEKGDLVCTQPAPSMPITFYGKDGDERYRKTYFSKWPGIWTHGDFVEQTVDDTFIIYGRSDTTLNPGGVRIGTAEIYNVVEQFAHVKDSIVFGLPVDNDEDIVLCLVADQQDKLLIKEIRRQIRAHASPRHVPKRIYFVDDIPYTINGKKVEAAAKKEALGNEVKNKASLSNPNSLAAFTRLIERTYD</sequence>
<organism evidence="9 10">
    <name type="scientific">Lentibacillus persicus</name>
    <dbReference type="NCBI Taxonomy" id="640948"/>
    <lineage>
        <taxon>Bacteria</taxon>
        <taxon>Bacillati</taxon>
        <taxon>Bacillota</taxon>
        <taxon>Bacilli</taxon>
        <taxon>Bacillales</taxon>
        <taxon>Bacillaceae</taxon>
        <taxon>Lentibacillus</taxon>
    </lineage>
</organism>
<keyword evidence="3" id="KW-0547">Nucleotide-binding</keyword>
<evidence type="ECO:0000313" key="9">
    <source>
        <dbReference type="EMBL" id="SFD41698.1"/>
    </source>
</evidence>
<evidence type="ECO:0000313" key="10">
    <source>
        <dbReference type="Proteomes" id="UP000199474"/>
    </source>
</evidence>
<dbReference type="InterPro" id="IPR020845">
    <property type="entry name" value="AMP-binding_CS"/>
</dbReference>
<dbReference type="PROSITE" id="PS00455">
    <property type="entry name" value="AMP_BINDING"/>
    <property type="match status" value="1"/>
</dbReference>
<dbReference type="InterPro" id="IPR000873">
    <property type="entry name" value="AMP-dep_synth/lig_dom"/>
</dbReference>
<dbReference type="InterPro" id="IPR045851">
    <property type="entry name" value="AMP-bd_C_sf"/>
</dbReference>
<evidence type="ECO:0000256" key="4">
    <source>
        <dbReference type="ARBA" id="ARBA00022840"/>
    </source>
</evidence>
<feature type="domain" description="AMP-dependent synthetase/ligase" evidence="6">
    <location>
        <begin position="107"/>
        <end position="470"/>
    </location>
</feature>
<feature type="coiled-coil region" evidence="5">
    <location>
        <begin position="90"/>
        <end position="140"/>
    </location>
</feature>
<evidence type="ECO:0000256" key="1">
    <source>
        <dbReference type="ARBA" id="ARBA00006432"/>
    </source>
</evidence>
<dbReference type="EMBL" id="FOMR01000001">
    <property type="protein sequence ID" value="SFD41698.1"/>
    <property type="molecule type" value="Genomic_DNA"/>
</dbReference>
<evidence type="ECO:0000256" key="2">
    <source>
        <dbReference type="ARBA" id="ARBA00022598"/>
    </source>
</evidence>
<keyword evidence="10" id="KW-1185">Reference proteome</keyword>
<evidence type="ECO:0000259" key="6">
    <source>
        <dbReference type="Pfam" id="PF00501"/>
    </source>
</evidence>
<dbReference type="AlphaFoldDB" id="A0A1I1SAR3"/>
<evidence type="ECO:0000259" key="8">
    <source>
        <dbReference type="Pfam" id="PF16177"/>
    </source>
</evidence>
<dbReference type="GO" id="GO:0030729">
    <property type="term" value="F:acetoacetate-CoA ligase activity"/>
    <property type="evidence" value="ECO:0007669"/>
    <property type="project" value="InterPro"/>
</dbReference>
<dbReference type="Pfam" id="PF16177">
    <property type="entry name" value="ACAS_N"/>
    <property type="match status" value="1"/>
</dbReference>
<evidence type="ECO:0000256" key="5">
    <source>
        <dbReference type="SAM" id="Coils"/>
    </source>
</evidence>
<dbReference type="Proteomes" id="UP000199474">
    <property type="component" value="Unassembled WGS sequence"/>
</dbReference>
<dbReference type="Gene3D" id="3.30.300.30">
    <property type="match status" value="1"/>
</dbReference>
<dbReference type="SUPFAM" id="SSF56801">
    <property type="entry name" value="Acetyl-CoA synthetase-like"/>
    <property type="match status" value="1"/>
</dbReference>
<name>A0A1I1SAR3_9BACI</name>
<reference evidence="10" key="1">
    <citation type="submission" date="2016-10" db="EMBL/GenBank/DDBJ databases">
        <authorList>
            <person name="Varghese N."/>
            <person name="Submissions S."/>
        </authorList>
    </citation>
    <scope>NUCLEOTIDE SEQUENCE [LARGE SCALE GENOMIC DNA]</scope>
    <source>
        <strain evidence="10">DSM 22530</strain>
    </source>
</reference>
<keyword evidence="2" id="KW-0436">Ligase</keyword>
<protein>
    <submittedName>
        <fullName evidence="9">Acetoacetyl-CoA synthetase</fullName>
    </submittedName>
</protein>
<comment type="similarity">
    <text evidence="1">Belongs to the ATP-dependent AMP-binding enzyme family.</text>
</comment>
<dbReference type="STRING" id="640948.SAMN05216238_101245"/>
<dbReference type="InterPro" id="IPR025110">
    <property type="entry name" value="AMP-bd_C"/>
</dbReference>